<feature type="compositionally biased region" description="Polar residues" evidence="1">
    <location>
        <begin position="335"/>
        <end position="344"/>
    </location>
</feature>
<dbReference type="Proteomes" id="UP001302812">
    <property type="component" value="Unassembled WGS sequence"/>
</dbReference>
<feature type="region of interest" description="Disordered" evidence="1">
    <location>
        <begin position="1"/>
        <end position="293"/>
    </location>
</feature>
<dbReference type="RefSeq" id="XP_064666542.1">
    <property type="nucleotide sequence ID" value="XM_064818118.1"/>
</dbReference>
<reference evidence="2" key="2">
    <citation type="submission" date="2023-05" db="EMBL/GenBank/DDBJ databases">
        <authorList>
            <consortium name="Lawrence Berkeley National Laboratory"/>
            <person name="Steindorff A."/>
            <person name="Hensen N."/>
            <person name="Bonometti L."/>
            <person name="Westerberg I."/>
            <person name="Brannstrom I.O."/>
            <person name="Guillou S."/>
            <person name="Cros-Aarteil S."/>
            <person name="Calhoun S."/>
            <person name="Haridas S."/>
            <person name="Kuo A."/>
            <person name="Mondo S."/>
            <person name="Pangilinan J."/>
            <person name="Riley R."/>
            <person name="Labutti K."/>
            <person name="Andreopoulos B."/>
            <person name="Lipzen A."/>
            <person name="Chen C."/>
            <person name="Yanf M."/>
            <person name="Daum C."/>
            <person name="Ng V."/>
            <person name="Clum A."/>
            <person name="Ohm R."/>
            <person name="Martin F."/>
            <person name="Silar P."/>
            <person name="Natvig D."/>
            <person name="Lalanne C."/>
            <person name="Gautier V."/>
            <person name="Ament-Velasquez S.L."/>
            <person name="Kruys A."/>
            <person name="Hutchinson M.I."/>
            <person name="Powell A.J."/>
            <person name="Barry K."/>
            <person name="Miller A.N."/>
            <person name="Grigoriev I.V."/>
            <person name="Debuchy R."/>
            <person name="Gladieux P."/>
            <person name="Thoren M.H."/>
            <person name="Johannesson H."/>
        </authorList>
    </citation>
    <scope>NUCLEOTIDE SEQUENCE</scope>
    <source>
        <strain evidence="2">CBS 508.74</strain>
    </source>
</reference>
<feature type="compositionally biased region" description="Basic and acidic residues" evidence="1">
    <location>
        <begin position="456"/>
        <end position="472"/>
    </location>
</feature>
<keyword evidence="3" id="KW-1185">Reference proteome</keyword>
<dbReference type="EMBL" id="MU853359">
    <property type="protein sequence ID" value="KAK4108972.1"/>
    <property type="molecule type" value="Genomic_DNA"/>
</dbReference>
<feature type="region of interest" description="Disordered" evidence="1">
    <location>
        <begin position="413"/>
        <end position="477"/>
    </location>
</feature>
<dbReference type="GeneID" id="89942243"/>
<organism evidence="2 3">
    <name type="scientific">Canariomyces notabilis</name>
    <dbReference type="NCBI Taxonomy" id="2074819"/>
    <lineage>
        <taxon>Eukaryota</taxon>
        <taxon>Fungi</taxon>
        <taxon>Dikarya</taxon>
        <taxon>Ascomycota</taxon>
        <taxon>Pezizomycotina</taxon>
        <taxon>Sordariomycetes</taxon>
        <taxon>Sordariomycetidae</taxon>
        <taxon>Sordariales</taxon>
        <taxon>Chaetomiaceae</taxon>
        <taxon>Canariomyces</taxon>
    </lineage>
</organism>
<proteinExistence type="predicted"/>
<evidence type="ECO:0000256" key="1">
    <source>
        <dbReference type="SAM" id="MobiDB-lite"/>
    </source>
</evidence>
<dbReference type="AlphaFoldDB" id="A0AAN6T9N3"/>
<evidence type="ECO:0000313" key="3">
    <source>
        <dbReference type="Proteomes" id="UP001302812"/>
    </source>
</evidence>
<feature type="compositionally biased region" description="Basic and acidic residues" evidence="1">
    <location>
        <begin position="490"/>
        <end position="504"/>
    </location>
</feature>
<feature type="compositionally biased region" description="Polar residues" evidence="1">
    <location>
        <begin position="275"/>
        <end position="293"/>
    </location>
</feature>
<name>A0AAN6T9N3_9PEZI</name>
<feature type="region of interest" description="Disordered" evidence="1">
    <location>
        <begin position="311"/>
        <end position="395"/>
    </location>
</feature>
<feature type="compositionally biased region" description="Pro residues" evidence="1">
    <location>
        <begin position="265"/>
        <end position="274"/>
    </location>
</feature>
<reference evidence="2" key="1">
    <citation type="journal article" date="2023" name="Mol. Phylogenet. Evol.">
        <title>Genome-scale phylogeny and comparative genomics of the fungal order Sordariales.</title>
        <authorList>
            <person name="Hensen N."/>
            <person name="Bonometti L."/>
            <person name="Westerberg I."/>
            <person name="Brannstrom I.O."/>
            <person name="Guillou S."/>
            <person name="Cros-Aarteil S."/>
            <person name="Calhoun S."/>
            <person name="Haridas S."/>
            <person name="Kuo A."/>
            <person name="Mondo S."/>
            <person name="Pangilinan J."/>
            <person name="Riley R."/>
            <person name="LaButti K."/>
            <person name="Andreopoulos B."/>
            <person name="Lipzen A."/>
            <person name="Chen C."/>
            <person name="Yan M."/>
            <person name="Daum C."/>
            <person name="Ng V."/>
            <person name="Clum A."/>
            <person name="Steindorff A."/>
            <person name="Ohm R.A."/>
            <person name="Martin F."/>
            <person name="Silar P."/>
            <person name="Natvig D.O."/>
            <person name="Lalanne C."/>
            <person name="Gautier V."/>
            <person name="Ament-Velasquez S.L."/>
            <person name="Kruys A."/>
            <person name="Hutchinson M.I."/>
            <person name="Powell A.J."/>
            <person name="Barry K."/>
            <person name="Miller A.N."/>
            <person name="Grigoriev I.V."/>
            <person name="Debuchy R."/>
            <person name="Gladieux P."/>
            <person name="Hiltunen Thoren M."/>
            <person name="Johannesson H."/>
        </authorList>
    </citation>
    <scope>NUCLEOTIDE SEQUENCE</scope>
    <source>
        <strain evidence="2">CBS 508.74</strain>
    </source>
</reference>
<accession>A0AAN6T9N3</accession>
<feature type="compositionally biased region" description="Basic and acidic residues" evidence="1">
    <location>
        <begin position="52"/>
        <end position="77"/>
    </location>
</feature>
<evidence type="ECO:0000313" key="2">
    <source>
        <dbReference type="EMBL" id="KAK4108972.1"/>
    </source>
</evidence>
<feature type="region of interest" description="Disordered" evidence="1">
    <location>
        <begin position="490"/>
        <end position="550"/>
    </location>
</feature>
<feature type="compositionally biased region" description="Polar residues" evidence="1">
    <location>
        <begin position="507"/>
        <end position="520"/>
    </location>
</feature>
<comment type="caution">
    <text evidence="2">The sequence shown here is derived from an EMBL/GenBank/DDBJ whole genome shotgun (WGS) entry which is preliminary data.</text>
</comment>
<gene>
    <name evidence="2" type="ORF">N656DRAFT_801395</name>
</gene>
<feature type="compositionally biased region" description="Polar residues" evidence="1">
    <location>
        <begin position="366"/>
        <end position="379"/>
    </location>
</feature>
<protein>
    <submittedName>
        <fullName evidence="2">Uncharacterized protein</fullName>
    </submittedName>
</protein>
<sequence>MARQNTFTLVPNPLGMQGLMSRPASGPESKPPMTSKQAQKLYRQANRQPRMSKAEQRRLEREEQERIRKELEKEKQAAKARALRERKKAKEQQALEDKKRKGLPLVDVRPSQDTISRFVRGNGLGKKRDSTGASLSPVVEDPGSDKENKSSPAEQEVREGHHKRRRSSLPDSPSSANTDQLDVGTSRKVLQETTNMLNTGPKVANHASRISPPSKAPSVRTPARGSYTSSNVPAFKQPIPSLKSGGVQRPKFLSPSLRSSNARTLPPPPPPPPRSTITDRTNPPQDNLISTPPTSTQLFLMSHIDDLFPSPSQQALELQAEQPVPKPDVWPDSRPAQTAQQVAQINAMPPPPRPVKKITEPPSMPFISTQDLVLSSQDIQDLEAPTNPQPTIRPRASLQTIRSLQEHNLVNNHTTALEQGSPRAGISTAKPSSKPQSPPAPPRDSTAFRPASGVASKEEKIQPPPASREKPRFFGSSGCGLDILFAIDESRKSHAEEERRRQSERQGQNSAGRNTSPELTQGQHQDQHGDHPSQRVSQRDPAVGSLPKVTAVTMSQETDYGDLELDAVDFVDLGLEI</sequence>
<feature type="compositionally biased region" description="Basic and acidic residues" evidence="1">
    <location>
        <begin position="143"/>
        <end position="159"/>
    </location>
</feature>
<feature type="compositionally biased region" description="Basic and acidic residues" evidence="1">
    <location>
        <begin position="88"/>
        <end position="99"/>
    </location>
</feature>